<gene>
    <name evidence="1" type="ORF">ws156A7_0009</name>
</gene>
<name>I1X4R3_9BACT</name>
<sequence length="194" mass="22296">MNMRIRSRWRDGQKPATIEDNANALANVACRIALGYAKKLHAEQFDYKHDSQRVAVICEYLAFLVHLADRWAYGRMDNAQRVAFITGVGRETARYLQQNQADIMGPGEYRKAYLQMLNARMSEYAATRFEEDGTPGYSAVRCLGDRVQDAMGESQTNRWVIDQVMEIDALEVTSHLRKAMENLLDNKLRSKRSR</sequence>
<accession>I1X4R3</accession>
<dbReference type="AlphaFoldDB" id="I1X4R3"/>
<protein>
    <submittedName>
        <fullName evidence="1">Uncharacterized protein</fullName>
    </submittedName>
</protein>
<dbReference type="EMBL" id="JQ256783">
    <property type="protein sequence ID" value="AFI78488.1"/>
    <property type="molecule type" value="Genomic_DNA"/>
</dbReference>
<organism evidence="1">
    <name type="scientific">uncultured bacterium ws156A7</name>
    <dbReference type="NCBI Taxonomy" id="1131828"/>
    <lineage>
        <taxon>Bacteria</taxon>
        <taxon>environmental samples</taxon>
    </lineage>
</organism>
<evidence type="ECO:0000313" key="1">
    <source>
        <dbReference type="EMBL" id="AFI78488.1"/>
    </source>
</evidence>
<proteinExistence type="predicted"/>
<reference evidence="1" key="1">
    <citation type="journal article" date="2012" name="ISME J.">
        <title>Roseobacter clade bacteria are abundant in coastal sediments and encode a novel combination of sulfur oxidation genes.</title>
        <authorList>
            <person name="Lenk S."/>
            <person name="Moraru C."/>
            <person name="Hahnke S."/>
            <person name="Arnds J."/>
            <person name="Richter M."/>
            <person name="Kube M."/>
            <person name="Reinhardt R."/>
            <person name="Brinkhoff T."/>
            <person name="Harder J."/>
            <person name="Amann R."/>
            <person name="Mussmann M."/>
        </authorList>
    </citation>
    <scope>NUCLEOTIDE SEQUENCE</scope>
</reference>